<dbReference type="OrthoDB" id="289890at2"/>
<organism evidence="2 3">
    <name type="scientific">Bremerella volcania</name>
    <dbReference type="NCBI Taxonomy" id="2527984"/>
    <lineage>
        <taxon>Bacteria</taxon>
        <taxon>Pseudomonadati</taxon>
        <taxon>Planctomycetota</taxon>
        <taxon>Planctomycetia</taxon>
        <taxon>Pirellulales</taxon>
        <taxon>Pirellulaceae</taxon>
        <taxon>Bremerella</taxon>
    </lineage>
</organism>
<dbReference type="Proteomes" id="UP000318626">
    <property type="component" value="Chromosome"/>
</dbReference>
<reference evidence="3" key="1">
    <citation type="submission" date="2019-02" db="EMBL/GenBank/DDBJ databases">
        <title>Deep-cultivation of Planctomycetes and their phenomic and genomic characterization uncovers novel biology.</title>
        <authorList>
            <person name="Wiegand S."/>
            <person name="Jogler M."/>
            <person name="Boedeker C."/>
            <person name="Pinto D."/>
            <person name="Vollmers J."/>
            <person name="Rivas-Marin E."/>
            <person name="Kohn T."/>
            <person name="Peeters S.H."/>
            <person name="Heuer A."/>
            <person name="Rast P."/>
            <person name="Oberbeckmann S."/>
            <person name="Bunk B."/>
            <person name="Jeske O."/>
            <person name="Meyerdierks A."/>
            <person name="Storesund J.E."/>
            <person name="Kallscheuer N."/>
            <person name="Luecker S."/>
            <person name="Lage O.M."/>
            <person name="Pohl T."/>
            <person name="Merkel B.J."/>
            <person name="Hornburger P."/>
            <person name="Mueller R.-W."/>
            <person name="Bruemmer F."/>
            <person name="Labrenz M."/>
            <person name="Spormann A.M."/>
            <person name="Op den Camp H."/>
            <person name="Overmann J."/>
            <person name="Amann R."/>
            <person name="Jetten M.S.M."/>
            <person name="Mascher T."/>
            <person name="Medema M.H."/>
            <person name="Devos D.P."/>
            <person name="Kaster A.-K."/>
            <person name="Ovreas L."/>
            <person name="Rohde M."/>
            <person name="Galperin M.Y."/>
            <person name="Jogler C."/>
        </authorList>
    </citation>
    <scope>NUCLEOTIDE SEQUENCE [LARGE SCALE GENOMIC DNA]</scope>
    <source>
        <strain evidence="3">Pan97</strain>
    </source>
</reference>
<dbReference type="Pfam" id="PF12728">
    <property type="entry name" value="HTH_17"/>
    <property type="match status" value="1"/>
</dbReference>
<gene>
    <name evidence="2" type="ORF">Pan97_04710</name>
</gene>
<dbReference type="KEGG" id="bvo:Pan97_04710"/>
<dbReference type="InterPro" id="IPR041657">
    <property type="entry name" value="HTH_17"/>
</dbReference>
<evidence type="ECO:0000259" key="1">
    <source>
        <dbReference type="Pfam" id="PF12728"/>
    </source>
</evidence>
<dbReference type="EMBL" id="CP036289">
    <property type="protein sequence ID" value="QDU73498.1"/>
    <property type="molecule type" value="Genomic_DNA"/>
</dbReference>
<sequence length="69" mass="7807">MNEDTGKLLVSPNEAARLLSISPRKLWDMTFTQTPGLPHLKMGRLTRYRIADLQAYLEANLKGGQHDAR</sequence>
<keyword evidence="3" id="KW-1185">Reference proteome</keyword>
<feature type="domain" description="Helix-turn-helix" evidence="1">
    <location>
        <begin position="10"/>
        <end position="60"/>
    </location>
</feature>
<name>A0A518C2P9_9BACT</name>
<evidence type="ECO:0000313" key="3">
    <source>
        <dbReference type="Proteomes" id="UP000318626"/>
    </source>
</evidence>
<accession>A0A518C2P9</accession>
<proteinExistence type="predicted"/>
<evidence type="ECO:0000313" key="2">
    <source>
        <dbReference type="EMBL" id="QDU73498.1"/>
    </source>
</evidence>
<protein>
    <submittedName>
        <fullName evidence="2">Helix-turn-helix domain protein</fullName>
    </submittedName>
</protein>
<dbReference type="AlphaFoldDB" id="A0A518C2P9"/>
<dbReference type="RefSeq" id="WP_144970375.1">
    <property type="nucleotide sequence ID" value="NZ_CP036289.1"/>
</dbReference>